<feature type="chain" id="PRO_5003510988" description="GOLD domain-containing protein" evidence="10">
    <location>
        <begin position="22"/>
        <end position="217"/>
    </location>
</feature>
<gene>
    <name evidence="12" type="ordered locus">Ecym_6171</name>
</gene>
<dbReference type="PANTHER" id="PTHR22811">
    <property type="entry name" value="TRANSMEMBRANE EMP24 DOMAIN-CONTAINING PROTEIN"/>
    <property type="match status" value="1"/>
</dbReference>
<keyword evidence="6 9" id="KW-1133">Transmembrane helix</keyword>
<evidence type="ECO:0000256" key="5">
    <source>
        <dbReference type="ARBA" id="ARBA00022892"/>
    </source>
</evidence>
<evidence type="ECO:0000256" key="9">
    <source>
        <dbReference type="SAM" id="Phobius"/>
    </source>
</evidence>
<dbReference type="Pfam" id="PF01105">
    <property type="entry name" value="EMP24_GP25L"/>
    <property type="match status" value="1"/>
</dbReference>
<evidence type="ECO:0000256" key="3">
    <source>
        <dbReference type="ARBA" id="ARBA00022692"/>
    </source>
</evidence>
<dbReference type="KEGG" id="erc:Ecym_6171"/>
<evidence type="ECO:0000313" key="12">
    <source>
        <dbReference type="EMBL" id="AET40556.1"/>
    </source>
</evidence>
<evidence type="ECO:0000256" key="4">
    <source>
        <dbReference type="ARBA" id="ARBA00022729"/>
    </source>
</evidence>
<dbReference type="eggNOG" id="KOG1690">
    <property type="taxonomic scope" value="Eukaryota"/>
</dbReference>
<accession>G8JV77</accession>
<keyword evidence="3 8" id="KW-0812">Transmembrane</keyword>
<dbReference type="GeneID" id="11468952"/>
<comment type="subcellular location">
    <subcellularLocation>
        <location evidence="1 8">Membrane</location>
        <topology evidence="1 8">Single-pass type I membrane protein</topology>
    </subcellularLocation>
</comment>
<feature type="transmembrane region" description="Helical" evidence="9">
    <location>
        <begin position="185"/>
        <end position="204"/>
    </location>
</feature>
<dbReference type="SMART" id="SM01190">
    <property type="entry name" value="EMP24_GP25L"/>
    <property type="match status" value="1"/>
</dbReference>
<dbReference type="GO" id="GO:0005737">
    <property type="term" value="C:cytoplasm"/>
    <property type="evidence" value="ECO:0007669"/>
    <property type="project" value="GOC"/>
</dbReference>
<evidence type="ECO:0000259" key="11">
    <source>
        <dbReference type="PROSITE" id="PS50866"/>
    </source>
</evidence>
<dbReference type="EMBL" id="CP002502">
    <property type="protein sequence ID" value="AET40556.1"/>
    <property type="molecule type" value="Genomic_DNA"/>
</dbReference>
<evidence type="ECO:0000256" key="7">
    <source>
        <dbReference type="ARBA" id="ARBA00023136"/>
    </source>
</evidence>
<dbReference type="HOGENOM" id="CLU_066963_2_1_1"/>
<keyword evidence="13" id="KW-1185">Reference proteome</keyword>
<evidence type="ECO:0000256" key="10">
    <source>
        <dbReference type="SAM" id="SignalP"/>
    </source>
</evidence>
<organism evidence="12 13">
    <name type="scientific">Eremothecium cymbalariae (strain CBS 270.75 / DBVPG 7215 / KCTC 17166 / NRRL Y-17582)</name>
    <name type="common">Yeast</name>
    <dbReference type="NCBI Taxonomy" id="931890"/>
    <lineage>
        <taxon>Eukaryota</taxon>
        <taxon>Fungi</taxon>
        <taxon>Dikarya</taxon>
        <taxon>Ascomycota</taxon>
        <taxon>Saccharomycotina</taxon>
        <taxon>Saccharomycetes</taxon>
        <taxon>Saccharomycetales</taxon>
        <taxon>Saccharomycetaceae</taxon>
        <taxon>Eremothecium</taxon>
    </lineage>
</organism>
<keyword evidence="7 9" id="KW-0472">Membrane</keyword>
<sequence length="217" mass="25453">MYLKTFIQFLVLCCLQLHVNGFYFYTNGGERKCFHKELSKDTILKTYYQVQAYDMDTHRYKKANNELSLIIDVEEVFDDNHRVAHETAPSTGTYTFNAVDSGEHKICFQPHFQGWLARTKTKVEVNFEVRSGSYLDTKKEGTIQYLHQLVLSLNDKAAEIKREQDLVRERESKFRDTSERANSCAAWWAIITLIVLGTTCFWQVNHLRTFFVKQKVL</sequence>
<dbReference type="STRING" id="931890.G8JV77"/>
<evidence type="ECO:0000256" key="6">
    <source>
        <dbReference type="ARBA" id="ARBA00022989"/>
    </source>
</evidence>
<keyword evidence="5" id="KW-0813">Transport</keyword>
<evidence type="ECO:0000256" key="2">
    <source>
        <dbReference type="ARBA" id="ARBA00007104"/>
    </source>
</evidence>
<feature type="signal peptide" evidence="10">
    <location>
        <begin position="1"/>
        <end position="21"/>
    </location>
</feature>
<feature type="domain" description="GOLD" evidence="11">
    <location>
        <begin position="31"/>
        <end position="131"/>
    </location>
</feature>
<dbReference type="AlphaFoldDB" id="G8JV77"/>
<dbReference type="InParanoid" id="G8JV77"/>
<dbReference type="PROSITE" id="PS50866">
    <property type="entry name" value="GOLD"/>
    <property type="match status" value="1"/>
</dbReference>
<evidence type="ECO:0000256" key="1">
    <source>
        <dbReference type="ARBA" id="ARBA00004479"/>
    </source>
</evidence>
<evidence type="ECO:0000313" key="13">
    <source>
        <dbReference type="Proteomes" id="UP000006790"/>
    </source>
</evidence>
<dbReference type="OrthoDB" id="3427at2759"/>
<reference evidence="13" key="1">
    <citation type="journal article" date="2012" name="G3 (Bethesda)">
        <title>Pichia sorbitophila, an interspecies yeast hybrid reveals early steps of genome resolution following polyploidization.</title>
        <authorList>
            <person name="Leh Louis V."/>
            <person name="Despons L."/>
            <person name="Friedrich A."/>
            <person name="Martin T."/>
            <person name="Durrens P."/>
            <person name="Casaregola S."/>
            <person name="Neuveglise C."/>
            <person name="Fairhead C."/>
            <person name="Marck C."/>
            <person name="Cruz J.A."/>
            <person name="Straub M.L."/>
            <person name="Kugler V."/>
            <person name="Sacerdot C."/>
            <person name="Uzunov Z."/>
            <person name="Thierry A."/>
            <person name="Weiss S."/>
            <person name="Bleykasten C."/>
            <person name="De Montigny J."/>
            <person name="Jacques N."/>
            <person name="Jung P."/>
            <person name="Lemaire M."/>
            <person name="Mallet S."/>
            <person name="Morel G."/>
            <person name="Richard G.F."/>
            <person name="Sarkar A."/>
            <person name="Savel G."/>
            <person name="Schacherer J."/>
            <person name="Seret M.L."/>
            <person name="Talla E."/>
            <person name="Samson G."/>
            <person name="Jubin C."/>
            <person name="Poulain J."/>
            <person name="Vacherie B."/>
            <person name="Barbe V."/>
            <person name="Pelletier E."/>
            <person name="Sherman D.J."/>
            <person name="Westhof E."/>
            <person name="Weissenbach J."/>
            <person name="Baret P.V."/>
            <person name="Wincker P."/>
            <person name="Gaillardin C."/>
            <person name="Dujon B."/>
            <person name="Souciet J.L."/>
        </authorList>
    </citation>
    <scope>NUCLEOTIDE SEQUENCE [LARGE SCALE GENOMIC DNA]</scope>
    <source>
        <strain evidence="13">CBS 270.75 / DBVPG 7215 / KCTC 17166 / NRRL Y-17582</strain>
    </source>
</reference>
<dbReference type="RefSeq" id="XP_003647373.1">
    <property type="nucleotide sequence ID" value="XM_003647325.1"/>
</dbReference>
<keyword evidence="4 10" id="KW-0732">Signal</keyword>
<dbReference type="Proteomes" id="UP000006790">
    <property type="component" value="Chromosome 6"/>
</dbReference>
<dbReference type="FunCoup" id="G8JV77">
    <property type="interactions" value="515"/>
</dbReference>
<dbReference type="GO" id="GO:0016020">
    <property type="term" value="C:membrane"/>
    <property type="evidence" value="ECO:0007669"/>
    <property type="project" value="UniProtKB-SubCell"/>
</dbReference>
<dbReference type="InterPro" id="IPR015720">
    <property type="entry name" value="Emp24-like"/>
</dbReference>
<dbReference type="InterPro" id="IPR009038">
    <property type="entry name" value="GOLD_dom"/>
</dbReference>
<protein>
    <recommendedName>
        <fullName evidence="11">GOLD domain-containing protein</fullName>
    </recommendedName>
</protein>
<comment type="similarity">
    <text evidence="2 8">Belongs to the EMP24/GP25L family.</text>
</comment>
<dbReference type="GO" id="GO:0006888">
    <property type="term" value="P:endoplasmic reticulum to Golgi vesicle-mediated transport"/>
    <property type="evidence" value="ECO:0007669"/>
    <property type="project" value="UniProtKB-ARBA"/>
</dbReference>
<proteinExistence type="inferred from homology"/>
<dbReference type="OMA" id="GATCAWQ"/>
<evidence type="ECO:0000256" key="8">
    <source>
        <dbReference type="RuleBase" id="RU003827"/>
    </source>
</evidence>
<keyword evidence="5" id="KW-0931">ER-Golgi transport</keyword>
<name>G8JV77_ERECY</name>